<organism evidence="1 2">
    <name type="scientific">Blastopirellula marina</name>
    <dbReference type="NCBI Taxonomy" id="124"/>
    <lineage>
        <taxon>Bacteria</taxon>
        <taxon>Pseudomonadati</taxon>
        <taxon>Planctomycetota</taxon>
        <taxon>Planctomycetia</taxon>
        <taxon>Pirellulales</taxon>
        <taxon>Pirellulaceae</taxon>
        <taxon>Blastopirellula</taxon>
    </lineage>
</organism>
<name>A0A2S8GQL8_9BACT</name>
<evidence type="ECO:0000313" key="2">
    <source>
        <dbReference type="Proteomes" id="UP000237819"/>
    </source>
</evidence>
<gene>
    <name evidence="1" type="ORF">C5Y93_07785</name>
</gene>
<dbReference type="AlphaFoldDB" id="A0A2S8GQL8"/>
<dbReference type="EMBL" id="PUHZ01000008">
    <property type="protein sequence ID" value="PQO46726.1"/>
    <property type="molecule type" value="Genomic_DNA"/>
</dbReference>
<comment type="caution">
    <text evidence="1">The sequence shown here is derived from an EMBL/GenBank/DDBJ whole genome shotgun (WGS) entry which is preliminary data.</text>
</comment>
<sequence length="125" mass="14151">MSVIPESWKLDISGDATLEGFAISGEYKRFAHKVHWKDDARRFVADITLIDKDGRSMGISLPGTTCVHCSYDGKQIAWLKRPNGADHLSMAFRINGETWQATLEHFPSLHTFDKSLYLARNSTHE</sequence>
<dbReference type="Proteomes" id="UP000237819">
    <property type="component" value="Unassembled WGS sequence"/>
</dbReference>
<proteinExistence type="predicted"/>
<reference evidence="1 2" key="1">
    <citation type="submission" date="2018-02" db="EMBL/GenBank/DDBJ databases">
        <title>Comparative genomes isolates from brazilian mangrove.</title>
        <authorList>
            <person name="Araujo J.E."/>
            <person name="Taketani R.G."/>
            <person name="Silva M.C.P."/>
            <person name="Loureco M.V."/>
            <person name="Andreote F.D."/>
        </authorList>
    </citation>
    <scope>NUCLEOTIDE SEQUENCE [LARGE SCALE GENOMIC DNA]</scope>
    <source>
        <strain evidence="1 2">Nap-Phe MGV</strain>
    </source>
</reference>
<accession>A0A2S8GQL8</accession>
<protein>
    <submittedName>
        <fullName evidence="1">Uncharacterized protein</fullName>
    </submittedName>
</protein>
<evidence type="ECO:0000313" key="1">
    <source>
        <dbReference type="EMBL" id="PQO46726.1"/>
    </source>
</evidence>